<sequence length="260" mass="27933">MRTSLEPQIEVEQGTSVWTVRVSHPQRRGALTAEMYDALEALAHRARSDTDLRCVVITGTPGAFCAGTDVRGFTEFSADGADGLAYERRLEQVFAAIEAIPVPVLAAVDGPAMGGGLALVACCDLVVASDRARFGAPIAQTLGNCIPIAVVDRLERAVGVSRVRELLLLSERWAADDARAAGLVHRVCEADGLAALVEKTVADLTAGAPLTLQTVKTMIRRLATRDMRDEDLLTRVYGSADFREGITAFTEKRRPRWSGA</sequence>
<evidence type="ECO:0000256" key="1">
    <source>
        <dbReference type="ARBA" id="ARBA00005254"/>
    </source>
</evidence>
<dbReference type="InterPro" id="IPR029045">
    <property type="entry name" value="ClpP/crotonase-like_dom_sf"/>
</dbReference>
<dbReference type="GO" id="GO:0008300">
    <property type="term" value="P:isoprenoid catabolic process"/>
    <property type="evidence" value="ECO:0007669"/>
    <property type="project" value="TreeGrafter"/>
</dbReference>
<name>A0A1H5MEM8_9MICO</name>
<dbReference type="RefSeq" id="WP_089774144.1">
    <property type="nucleotide sequence ID" value="NZ_FNTX01000002.1"/>
</dbReference>
<dbReference type="EMBL" id="FNTX01000002">
    <property type="protein sequence ID" value="SEE87754.1"/>
    <property type="molecule type" value="Genomic_DNA"/>
</dbReference>
<dbReference type="OrthoDB" id="4608673at2"/>
<dbReference type="InterPro" id="IPR051683">
    <property type="entry name" value="Enoyl-CoA_Hydratase/Isomerase"/>
</dbReference>
<comment type="similarity">
    <text evidence="1">Belongs to the enoyl-CoA hydratase/isomerase family.</text>
</comment>
<evidence type="ECO:0000313" key="2">
    <source>
        <dbReference type="EMBL" id="SEE87754.1"/>
    </source>
</evidence>
<proteinExistence type="inferred from homology"/>
<reference evidence="3" key="1">
    <citation type="submission" date="2016-10" db="EMBL/GenBank/DDBJ databases">
        <authorList>
            <person name="Varghese N."/>
            <person name="Submissions S."/>
        </authorList>
    </citation>
    <scope>NUCLEOTIDE SEQUENCE [LARGE SCALE GENOMIC DNA]</scope>
    <source>
        <strain evidence="3">DSM 21368</strain>
    </source>
</reference>
<evidence type="ECO:0000313" key="3">
    <source>
        <dbReference type="Proteomes" id="UP000199220"/>
    </source>
</evidence>
<dbReference type="Gene3D" id="3.90.226.10">
    <property type="entry name" value="2-enoyl-CoA Hydratase, Chain A, domain 1"/>
    <property type="match status" value="1"/>
</dbReference>
<dbReference type="STRING" id="648782.SAMN04488554_3335"/>
<dbReference type="SUPFAM" id="SSF52096">
    <property type="entry name" value="ClpP/crotonase"/>
    <property type="match status" value="1"/>
</dbReference>
<dbReference type="AlphaFoldDB" id="A0A1H5MEM8"/>
<dbReference type="PANTHER" id="PTHR42964">
    <property type="entry name" value="ENOYL-COA HYDRATASE"/>
    <property type="match status" value="1"/>
</dbReference>
<keyword evidence="3" id="KW-1185">Reference proteome</keyword>
<protein>
    <submittedName>
        <fullName evidence="2">Enoyl-CoA hydratase/carnithine racemase</fullName>
    </submittedName>
</protein>
<organism evidence="2 3">
    <name type="scientific">Ruania alba</name>
    <dbReference type="NCBI Taxonomy" id="648782"/>
    <lineage>
        <taxon>Bacteria</taxon>
        <taxon>Bacillati</taxon>
        <taxon>Actinomycetota</taxon>
        <taxon>Actinomycetes</taxon>
        <taxon>Micrococcales</taxon>
        <taxon>Ruaniaceae</taxon>
        <taxon>Ruania</taxon>
    </lineage>
</organism>
<dbReference type="Pfam" id="PF00378">
    <property type="entry name" value="ECH_1"/>
    <property type="match status" value="1"/>
</dbReference>
<gene>
    <name evidence="2" type="ORF">SAMN04488554_3335</name>
</gene>
<accession>A0A1H5MEM8</accession>
<dbReference type="CDD" id="cd06558">
    <property type="entry name" value="crotonase-like"/>
    <property type="match status" value="1"/>
</dbReference>
<dbReference type="Proteomes" id="UP000199220">
    <property type="component" value="Unassembled WGS sequence"/>
</dbReference>
<dbReference type="InterPro" id="IPR001753">
    <property type="entry name" value="Enoyl-CoA_hydra/iso"/>
</dbReference>
<dbReference type="PANTHER" id="PTHR42964:SF1">
    <property type="entry name" value="POLYKETIDE BIOSYNTHESIS ENOYL-COA HYDRATASE PKSH-RELATED"/>
    <property type="match status" value="1"/>
</dbReference>
<dbReference type="GO" id="GO:0003824">
    <property type="term" value="F:catalytic activity"/>
    <property type="evidence" value="ECO:0007669"/>
    <property type="project" value="UniProtKB-ARBA"/>
</dbReference>